<keyword evidence="20" id="KW-1185">Reference proteome</keyword>
<protein>
    <recommendedName>
        <fullName evidence="2">non-specific serine/threonine protein kinase</fullName>
        <ecNumber evidence="2">2.7.11.1</ecNumber>
    </recommendedName>
</protein>
<keyword evidence="15" id="KW-0325">Glycoprotein</keyword>
<dbReference type="PROSITE" id="PS51450">
    <property type="entry name" value="LRR"/>
    <property type="match status" value="1"/>
</dbReference>
<evidence type="ECO:0000256" key="12">
    <source>
        <dbReference type="ARBA" id="ARBA00022989"/>
    </source>
</evidence>
<evidence type="ECO:0000256" key="15">
    <source>
        <dbReference type="ARBA" id="ARBA00023180"/>
    </source>
</evidence>
<evidence type="ECO:0000256" key="16">
    <source>
        <dbReference type="SAM" id="Phobius"/>
    </source>
</evidence>
<dbReference type="SUPFAM" id="SSF52058">
    <property type="entry name" value="L domain-like"/>
    <property type="match status" value="2"/>
</dbReference>
<dbReference type="InterPro" id="IPR003591">
    <property type="entry name" value="Leu-rich_rpt_typical-subtyp"/>
</dbReference>
<comment type="subcellular location">
    <subcellularLocation>
        <location evidence="1">Membrane</location>
        <topology evidence="1">Single-pass type I membrane protein</topology>
    </subcellularLocation>
</comment>
<evidence type="ECO:0000256" key="2">
    <source>
        <dbReference type="ARBA" id="ARBA00012513"/>
    </source>
</evidence>
<evidence type="ECO:0000256" key="17">
    <source>
        <dbReference type="SAM" id="SignalP"/>
    </source>
</evidence>
<evidence type="ECO:0000256" key="13">
    <source>
        <dbReference type="ARBA" id="ARBA00023136"/>
    </source>
</evidence>
<dbReference type="InterPro" id="IPR001245">
    <property type="entry name" value="Ser-Thr/Tyr_kinase_cat_dom"/>
</dbReference>
<dbReference type="InterPro" id="IPR000719">
    <property type="entry name" value="Prot_kinase_dom"/>
</dbReference>
<dbReference type="InterPro" id="IPR013210">
    <property type="entry name" value="LRR_N_plant-typ"/>
</dbReference>
<organism evidence="19 20">
    <name type="scientific">Stephania japonica</name>
    <dbReference type="NCBI Taxonomy" id="461633"/>
    <lineage>
        <taxon>Eukaryota</taxon>
        <taxon>Viridiplantae</taxon>
        <taxon>Streptophyta</taxon>
        <taxon>Embryophyta</taxon>
        <taxon>Tracheophyta</taxon>
        <taxon>Spermatophyta</taxon>
        <taxon>Magnoliopsida</taxon>
        <taxon>Ranunculales</taxon>
        <taxon>Menispermaceae</taxon>
        <taxon>Menispermoideae</taxon>
        <taxon>Cissampelideae</taxon>
        <taxon>Stephania</taxon>
    </lineage>
</organism>
<keyword evidence="10" id="KW-0418">Kinase</keyword>
<keyword evidence="14" id="KW-0675">Receptor</keyword>
<dbReference type="PROSITE" id="PS50011">
    <property type="entry name" value="PROTEIN_KINASE_DOM"/>
    <property type="match status" value="1"/>
</dbReference>
<dbReference type="SMART" id="SM00369">
    <property type="entry name" value="LRR_TYP"/>
    <property type="match status" value="8"/>
</dbReference>
<dbReference type="InterPro" id="IPR001611">
    <property type="entry name" value="Leu-rich_rpt"/>
</dbReference>
<dbReference type="SMART" id="SM00220">
    <property type="entry name" value="S_TKc"/>
    <property type="match status" value="1"/>
</dbReference>
<dbReference type="Proteomes" id="UP001417504">
    <property type="component" value="Unassembled WGS sequence"/>
</dbReference>
<dbReference type="FunFam" id="3.80.10.10:FF:000095">
    <property type="entry name" value="LRR receptor-like serine/threonine-protein kinase GSO1"/>
    <property type="match status" value="2"/>
</dbReference>
<keyword evidence="12 16" id="KW-1133">Transmembrane helix</keyword>
<dbReference type="PANTHER" id="PTHR45974:SF260">
    <property type="entry name" value="PROTEIN KINASE DOMAIN-CONTAINING PROTEIN"/>
    <property type="match status" value="1"/>
</dbReference>
<evidence type="ECO:0000256" key="6">
    <source>
        <dbReference type="ARBA" id="ARBA00022692"/>
    </source>
</evidence>
<evidence type="ECO:0000256" key="8">
    <source>
        <dbReference type="ARBA" id="ARBA00022737"/>
    </source>
</evidence>
<feature type="transmembrane region" description="Helical" evidence="16">
    <location>
        <begin position="537"/>
        <end position="559"/>
    </location>
</feature>
<dbReference type="InterPro" id="IPR008266">
    <property type="entry name" value="Tyr_kinase_AS"/>
</dbReference>
<dbReference type="EC" id="2.7.11.1" evidence="2"/>
<dbReference type="Pfam" id="PF00560">
    <property type="entry name" value="LRR_1"/>
    <property type="match status" value="3"/>
</dbReference>
<dbReference type="Gene3D" id="1.10.510.10">
    <property type="entry name" value="Transferase(Phosphotransferase) domain 1"/>
    <property type="match status" value="1"/>
</dbReference>
<reference evidence="19 20" key="1">
    <citation type="submission" date="2024-01" db="EMBL/GenBank/DDBJ databases">
        <title>Genome assemblies of Stephania.</title>
        <authorList>
            <person name="Yang L."/>
        </authorList>
    </citation>
    <scope>NUCLEOTIDE SEQUENCE [LARGE SCALE GENOMIC DNA]</scope>
    <source>
        <strain evidence="19">QJT</strain>
        <tissue evidence="19">Leaf</tissue>
    </source>
</reference>
<dbReference type="Pfam" id="PF08263">
    <property type="entry name" value="LRRNT_2"/>
    <property type="match status" value="1"/>
</dbReference>
<dbReference type="GO" id="GO:0004674">
    <property type="term" value="F:protein serine/threonine kinase activity"/>
    <property type="evidence" value="ECO:0007669"/>
    <property type="project" value="UniProtKB-KW"/>
</dbReference>
<evidence type="ECO:0000256" key="7">
    <source>
        <dbReference type="ARBA" id="ARBA00022729"/>
    </source>
</evidence>
<dbReference type="PROSITE" id="PS00109">
    <property type="entry name" value="PROTEIN_KINASE_TYR"/>
    <property type="match status" value="1"/>
</dbReference>
<keyword evidence="3" id="KW-0723">Serine/threonine-protein kinase</keyword>
<dbReference type="GO" id="GO:0016020">
    <property type="term" value="C:membrane"/>
    <property type="evidence" value="ECO:0007669"/>
    <property type="project" value="UniProtKB-SubCell"/>
</dbReference>
<evidence type="ECO:0000313" key="20">
    <source>
        <dbReference type="Proteomes" id="UP001417504"/>
    </source>
</evidence>
<evidence type="ECO:0000256" key="11">
    <source>
        <dbReference type="ARBA" id="ARBA00022840"/>
    </source>
</evidence>
<keyword evidence="9" id="KW-0547">Nucleotide-binding</keyword>
<evidence type="ECO:0000256" key="1">
    <source>
        <dbReference type="ARBA" id="ARBA00004479"/>
    </source>
</evidence>
<dbReference type="SUPFAM" id="SSF56112">
    <property type="entry name" value="Protein kinase-like (PK-like)"/>
    <property type="match status" value="1"/>
</dbReference>
<evidence type="ECO:0000256" key="5">
    <source>
        <dbReference type="ARBA" id="ARBA00022679"/>
    </source>
</evidence>
<feature type="chain" id="PRO_5042851955" description="non-specific serine/threonine protein kinase" evidence="17">
    <location>
        <begin position="22"/>
        <end position="816"/>
    </location>
</feature>
<dbReference type="PANTHER" id="PTHR45974">
    <property type="entry name" value="RECEPTOR-LIKE PROTEIN 55"/>
    <property type="match status" value="1"/>
</dbReference>
<dbReference type="Gene3D" id="3.80.10.10">
    <property type="entry name" value="Ribonuclease Inhibitor"/>
    <property type="match status" value="3"/>
</dbReference>
<dbReference type="FunFam" id="1.10.510.10:FF:000388">
    <property type="entry name" value="Leucine-rich repeat receptor-like tyrosine-protein kinase PXC3"/>
    <property type="match status" value="1"/>
</dbReference>
<dbReference type="InterPro" id="IPR011009">
    <property type="entry name" value="Kinase-like_dom_sf"/>
</dbReference>
<keyword evidence="7 17" id="KW-0732">Signal</keyword>
<gene>
    <name evidence="19" type="ORF">Sjap_013116</name>
</gene>
<evidence type="ECO:0000256" key="9">
    <source>
        <dbReference type="ARBA" id="ARBA00022741"/>
    </source>
</evidence>
<keyword evidence="8" id="KW-0677">Repeat</keyword>
<keyword evidence="11" id="KW-0067">ATP-binding</keyword>
<dbReference type="InterPro" id="IPR032675">
    <property type="entry name" value="LRR_dom_sf"/>
</dbReference>
<evidence type="ECO:0000313" key="19">
    <source>
        <dbReference type="EMBL" id="KAK9123514.1"/>
    </source>
</evidence>
<dbReference type="AlphaFoldDB" id="A0AAP0IXB4"/>
<feature type="signal peptide" evidence="17">
    <location>
        <begin position="1"/>
        <end position="21"/>
    </location>
</feature>
<keyword evidence="6 16" id="KW-0812">Transmembrane</keyword>
<sequence length="816" mass="88741">MAFLCKVLFVVAVLYSVGVVGHEDDRSAMFALKRELVLSSWAASSAANDSNYCSWAGVLCTPNTSLVESLDLSHHQLGGNVTSISMLKGLKMLDLSYNNLQGPIPPSFGNLTQLQVLDLSFNKFSSSIPPAFAALTKLTSLNLSSNSLSDRIPDELHTLKELEYLQLSGNNLVGSIPSWVAKLTNLKVFTAYENGLSGRIPENLGSFSQLEVLNLHSNQLEGSIPDSIFHFGKLEILVLTLNKLNGNVPAAVGNCIGLSSLRLGNNRLIGNVPSSIGNISSLTYFEADYNHLSGEIVKDFARCANLTLLNLAFNGFTGVIPAELGELMNLQELILCGNSLYGDIPTSLLKSKNLSKLDLSNNRLNGTIPKEVCGAPRLQFLILGQNSLRGEIPHEIGNCVKLLELQMGSNYLTGTIPSEISQIKNLQVALNLSFNHLRGPFPVELGKLDKLVSLDVSNNQLSGNIPSGLRGMMSLIEVNFSHNLFTGQVPIFSPFQKSPTSSFVGNKELCGEPLRVACANSLASNRGAYHHKVSYRIILAVIGSGLTVFIVVTVVVVLFMMRERQEKAAEAKDVIEEEKNALQPVIIASNVFVENLRQEIDFEVAVKATMKDANKLTTGTFSTIYKAVMPSGLASHDCLLSPIGFVIYEDVALLLHHYFPNGTLAQLIHDSVISKAEYEPDWPRRYSIAVGVAEGLSFLHHVAIVHLDISTVNIFLDSAFKPLIGEIEISKLLDPSKGTASISAVAGSFGYIPPEYAYTMQVTAPGNVYSYGVVLLEILTSRLPVEEAFGEGIDLVKWVHCAPTREKDRSKYLMRG</sequence>
<dbReference type="Pfam" id="PF13855">
    <property type="entry name" value="LRR_8"/>
    <property type="match status" value="3"/>
</dbReference>
<dbReference type="EMBL" id="JBBNAE010000005">
    <property type="protein sequence ID" value="KAK9123514.1"/>
    <property type="molecule type" value="Genomic_DNA"/>
</dbReference>
<keyword evidence="13 16" id="KW-0472">Membrane</keyword>
<proteinExistence type="predicted"/>
<evidence type="ECO:0000256" key="3">
    <source>
        <dbReference type="ARBA" id="ARBA00022527"/>
    </source>
</evidence>
<evidence type="ECO:0000256" key="10">
    <source>
        <dbReference type="ARBA" id="ARBA00022777"/>
    </source>
</evidence>
<dbReference type="Pfam" id="PF07714">
    <property type="entry name" value="PK_Tyr_Ser-Thr"/>
    <property type="match status" value="1"/>
</dbReference>
<evidence type="ECO:0000256" key="14">
    <source>
        <dbReference type="ARBA" id="ARBA00023170"/>
    </source>
</evidence>
<accession>A0AAP0IXB4</accession>
<evidence type="ECO:0000259" key="18">
    <source>
        <dbReference type="PROSITE" id="PS50011"/>
    </source>
</evidence>
<keyword evidence="5" id="KW-0808">Transferase</keyword>
<evidence type="ECO:0000256" key="4">
    <source>
        <dbReference type="ARBA" id="ARBA00022614"/>
    </source>
</evidence>
<comment type="caution">
    <text evidence="19">The sequence shown here is derived from an EMBL/GenBank/DDBJ whole genome shotgun (WGS) entry which is preliminary data.</text>
</comment>
<name>A0AAP0IXB4_9MAGN</name>
<keyword evidence="4" id="KW-0433">Leucine-rich repeat</keyword>
<dbReference type="GO" id="GO:0005524">
    <property type="term" value="F:ATP binding"/>
    <property type="evidence" value="ECO:0007669"/>
    <property type="project" value="UniProtKB-KW"/>
</dbReference>
<dbReference type="PRINTS" id="PR00019">
    <property type="entry name" value="LEURICHRPT"/>
</dbReference>
<feature type="domain" description="Protein kinase" evidence="18">
    <location>
        <begin position="536"/>
        <end position="816"/>
    </location>
</feature>